<dbReference type="EMBL" id="CAEZWS010000038">
    <property type="protein sequence ID" value="CAB4667020.1"/>
    <property type="molecule type" value="Genomic_DNA"/>
</dbReference>
<evidence type="ECO:0000256" key="10">
    <source>
        <dbReference type="ARBA" id="ARBA00022726"/>
    </source>
</evidence>
<dbReference type="GO" id="GO:0006168">
    <property type="term" value="P:adenine salvage"/>
    <property type="evidence" value="ECO:0007669"/>
    <property type="project" value="InterPro"/>
</dbReference>
<dbReference type="EMBL" id="CAFAAR010000020">
    <property type="protein sequence ID" value="CAB4799119.1"/>
    <property type="molecule type" value="Genomic_DNA"/>
</dbReference>
<dbReference type="AlphaFoldDB" id="A0A6J7C1W7"/>
<evidence type="ECO:0000256" key="8">
    <source>
        <dbReference type="ARBA" id="ARBA00022676"/>
    </source>
</evidence>
<dbReference type="EMBL" id="CAFBPG010000012">
    <property type="protein sequence ID" value="CAB5004613.1"/>
    <property type="molecule type" value="Genomic_DNA"/>
</dbReference>
<dbReference type="GO" id="GO:0005737">
    <property type="term" value="C:cytoplasm"/>
    <property type="evidence" value="ECO:0007669"/>
    <property type="project" value="UniProtKB-SubCell"/>
</dbReference>
<dbReference type="PANTHER" id="PTHR32315:SF3">
    <property type="entry name" value="ADENINE PHOSPHORIBOSYLTRANSFERASE"/>
    <property type="match status" value="1"/>
</dbReference>
<dbReference type="Gene3D" id="3.40.50.2020">
    <property type="match status" value="1"/>
</dbReference>
<evidence type="ECO:0000313" key="16">
    <source>
        <dbReference type="EMBL" id="CAB4799119.1"/>
    </source>
</evidence>
<evidence type="ECO:0000256" key="6">
    <source>
        <dbReference type="ARBA" id="ARBA00011893"/>
    </source>
</evidence>
<keyword evidence="9" id="KW-0808">Transferase</keyword>
<dbReference type="EMBL" id="CAEZUA010000031">
    <property type="protein sequence ID" value="CAB4587638.1"/>
    <property type="molecule type" value="Genomic_DNA"/>
</dbReference>
<dbReference type="EC" id="2.4.2.7" evidence="6"/>
<dbReference type="GO" id="GO:0006166">
    <property type="term" value="P:purine ribonucleoside salvage"/>
    <property type="evidence" value="ECO:0007669"/>
    <property type="project" value="UniProtKB-KW"/>
</dbReference>
<dbReference type="SUPFAM" id="SSF53271">
    <property type="entry name" value="PRTase-like"/>
    <property type="match status" value="1"/>
</dbReference>
<evidence type="ECO:0000313" key="12">
    <source>
        <dbReference type="EMBL" id="CAB4587638.1"/>
    </source>
</evidence>
<reference evidence="17" key="1">
    <citation type="submission" date="2020-05" db="EMBL/GenBank/DDBJ databases">
        <authorList>
            <person name="Chiriac C."/>
            <person name="Salcher M."/>
            <person name="Ghai R."/>
            <person name="Kavagutti S V."/>
        </authorList>
    </citation>
    <scope>NUCLEOTIDE SEQUENCE</scope>
</reference>
<evidence type="ECO:0000256" key="4">
    <source>
        <dbReference type="ARBA" id="ARBA00004659"/>
    </source>
</evidence>
<dbReference type="InterPro" id="IPR000836">
    <property type="entry name" value="PRTase_dom"/>
</dbReference>
<dbReference type="InterPro" id="IPR029057">
    <property type="entry name" value="PRTase-like"/>
</dbReference>
<evidence type="ECO:0000313" key="20">
    <source>
        <dbReference type="EMBL" id="CAB5004613.1"/>
    </source>
</evidence>
<comment type="subcellular location">
    <subcellularLocation>
        <location evidence="3">Cytoplasm</location>
    </subcellularLocation>
</comment>
<dbReference type="FunFam" id="3.40.50.2020:FF:000021">
    <property type="entry name" value="Adenine phosphoribosyltransferase"/>
    <property type="match status" value="1"/>
</dbReference>
<dbReference type="NCBIfam" id="NF002636">
    <property type="entry name" value="PRK02304.1-5"/>
    <property type="match status" value="1"/>
</dbReference>
<evidence type="ECO:0000313" key="17">
    <source>
        <dbReference type="EMBL" id="CAB4849903.1"/>
    </source>
</evidence>
<evidence type="ECO:0000256" key="9">
    <source>
        <dbReference type="ARBA" id="ARBA00022679"/>
    </source>
</evidence>
<dbReference type="Pfam" id="PF00156">
    <property type="entry name" value="Pribosyltran"/>
    <property type="match status" value="1"/>
</dbReference>
<evidence type="ECO:0000256" key="2">
    <source>
        <dbReference type="ARBA" id="ARBA00003968"/>
    </source>
</evidence>
<dbReference type="InterPro" id="IPR005764">
    <property type="entry name" value="Ade_phspho_trans"/>
</dbReference>
<evidence type="ECO:0000313" key="19">
    <source>
        <dbReference type="EMBL" id="CAB4980244.1"/>
    </source>
</evidence>
<evidence type="ECO:0000313" key="18">
    <source>
        <dbReference type="EMBL" id="CAB4896738.1"/>
    </source>
</evidence>
<dbReference type="HAMAP" id="MF_00004">
    <property type="entry name" value="Aden_phosphoribosyltr"/>
    <property type="match status" value="1"/>
</dbReference>
<dbReference type="UniPathway" id="UPA00588">
    <property type="reaction ID" value="UER00646"/>
</dbReference>
<gene>
    <name evidence="12" type="ORF">UFOPK1773_00614</name>
    <name evidence="13" type="ORF">UFOPK2288_00820</name>
    <name evidence="14" type="ORF">UFOPK2589_00448</name>
    <name evidence="15" type="ORF">UFOPK2931_00618</name>
    <name evidence="16" type="ORF">UFOPK3056_00383</name>
    <name evidence="17" type="ORF">UFOPK3287_00654</name>
    <name evidence="18" type="ORF">UFOPK3558_00458</name>
    <name evidence="19" type="ORF">UFOPK3916_00955</name>
    <name evidence="20" type="ORF">UFOPK4074_00274</name>
</gene>
<dbReference type="PANTHER" id="PTHR32315">
    <property type="entry name" value="ADENINE PHOSPHORIBOSYLTRANSFERASE"/>
    <property type="match status" value="1"/>
</dbReference>
<organism evidence="17">
    <name type="scientific">freshwater metagenome</name>
    <dbReference type="NCBI Taxonomy" id="449393"/>
    <lineage>
        <taxon>unclassified sequences</taxon>
        <taxon>metagenomes</taxon>
        <taxon>ecological metagenomes</taxon>
    </lineage>
</organism>
<proteinExistence type="inferred from homology"/>
<dbReference type="GO" id="GO:0002055">
    <property type="term" value="F:adenine binding"/>
    <property type="evidence" value="ECO:0007669"/>
    <property type="project" value="TreeGrafter"/>
</dbReference>
<dbReference type="GO" id="GO:0016208">
    <property type="term" value="F:AMP binding"/>
    <property type="evidence" value="ECO:0007669"/>
    <property type="project" value="TreeGrafter"/>
</dbReference>
<dbReference type="InterPro" id="IPR050054">
    <property type="entry name" value="UPRTase/APRTase"/>
</dbReference>
<comment type="function">
    <text evidence="2">Catalyzes a salvage reaction resulting in the formation of AMP, that is energically less costly than de novo synthesis.</text>
</comment>
<evidence type="ECO:0000256" key="7">
    <source>
        <dbReference type="ARBA" id="ARBA00022490"/>
    </source>
</evidence>
<dbReference type="EMBL" id="CAEZXT010000018">
    <property type="protein sequence ID" value="CAB4694063.1"/>
    <property type="molecule type" value="Genomic_DNA"/>
</dbReference>
<dbReference type="NCBIfam" id="NF002634">
    <property type="entry name" value="PRK02304.1-3"/>
    <property type="match status" value="1"/>
</dbReference>
<dbReference type="EMBL" id="CAEZZZ010000028">
    <property type="protein sequence ID" value="CAB4778639.1"/>
    <property type="molecule type" value="Genomic_DNA"/>
</dbReference>
<comment type="pathway">
    <text evidence="4">Purine metabolism; AMP biosynthesis via salvage pathway; AMP from adenine: step 1/1.</text>
</comment>
<dbReference type="EMBL" id="CAFBMI010000024">
    <property type="protein sequence ID" value="CAB4896738.1"/>
    <property type="molecule type" value="Genomic_DNA"/>
</dbReference>
<protein>
    <recommendedName>
        <fullName evidence="6">adenine phosphoribosyltransferase</fullName>
        <ecNumber evidence="6">2.4.2.7</ecNumber>
    </recommendedName>
</protein>
<evidence type="ECO:0000313" key="14">
    <source>
        <dbReference type="EMBL" id="CAB4694063.1"/>
    </source>
</evidence>
<dbReference type="CDD" id="cd06223">
    <property type="entry name" value="PRTases_typeI"/>
    <property type="match status" value="1"/>
</dbReference>
<sequence length="175" mass="18889">MEIKQALALIKSIPNFPQDGIVFQDITPLLSHPEGFQSLIRALNTIDSTADSIVAIEARGFIIGAALAHSRSIGFIPVRKKGKLPRAVFQENYSLEYGDDCLEIHRDACAHNSRILLVDDVLATGGTINAAIKLIEQAGGTVKTVVVLIEISALGGRELILKHNPDISIETLLTI</sequence>
<dbReference type="EMBL" id="CAFBJH010000032">
    <property type="protein sequence ID" value="CAB4849903.1"/>
    <property type="molecule type" value="Genomic_DNA"/>
</dbReference>
<evidence type="ECO:0000256" key="1">
    <source>
        <dbReference type="ARBA" id="ARBA00000868"/>
    </source>
</evidence>
<evidence type="ECO:0000256" key="5">
    <source>
        <dbReference type="ARBA" id="ARBA00008391"/>
    </source>
</evidence>
<evidence type="ECO:0000313" key="15">
    <source>
        <dbReference type="EMBL" id="CAB4778639.1"/>
    </source>
</evidence>
<dbReference type="GO" id="GO:0003999">
    <property type="term" value="F:adenine phosphoribosyltransferase activity"/>
    <property type="evidence" value="ECO:0007669"/>
    <property type="project" value="UniProtKB-EC"/>
</dbReference>
<comment type="similarity">
    <text evidence="5">Belongs to the purine/pyrimidine phosphoribosyltransferase family.</text>
</comment>
<comment type="catalytic activity">
    <reaction evidence="1">
        <text>AMP + diphosphate = 5-phospho-alpha-D-ribose 1-diphosphate + adenine</text>
        <dbReference type="Rhea" id="RHEA:16609"/>
        <dbReference type="ChEBI" id="CHEBI:16708"/>
        <dbReference type="ChEBI" id="CHEBI:33019"/>
        <dbReference type="ChEBI" id="CHEBI:58017"/>
        <dbReference type="ChEBI" id="CHEBI:456215"/>
        <dbReference type="EC" id="2.4.2.7"/>
    </reaction>
</comment>
<dbReference type="EMBL" id="CAFBOE010000103">
    <property type="protein sequence ID" value="CAB4980244.1"/>
    <property type="molecule type" value="Genomic_DNA"/>
</dbReference>
<keyword evidence="10" id="KW-0660">Purine salvage</keyword>
<evidence type="ECO:0000256" key="3">
    <source>
        <dbReference type="ARBA" id="ARBA00004496"/>
    </source>
</evidence>
<keyword evidence="8" id="KW-0328">Glycosyltransferase</keyword>
<evidence type="ECO:0000259" key="11">
    <source>
        <dbReference type="Pfam" id="PF00156"/>
    </source>
</evidence>
<evidence type="ECO:0000313" key="13">
    <source>
        <dbReference type="EMBL" id="CAB4667020.1"/>
    </source>
</evidence>
<accession>A0A6J7C1W7</accession>
<feature type="domain" description="Phosphoribosyltransferase" evidence="11">
    <location>
        <begin position="30"/>
        <end position="148"/>
    </location>
</feature>
<dbReference type="GO" id="GO:0044209">
    <property type="term" value="P:AMP salvage"/>
    <property type="evidence" value="ECO:0007669"/>
    <property type="project" value="UniProtKB-UniPathway"/>
</dbReference>
<name>A0A6J7C1W7_9ZZZZ</name>
<dbReference type="NCBIfam" id="TIGR01090">
    <property type="entry name" value="apt"/>
    <property type="match status" value="1"/>
</dbReference>
<keyword evidence="7" id="KW-0963">Cytoplasm</keyword>